<dbReference type="EMBL" id="ADMS01000095">
    <property type="protein sequence ID" value="EFF74552.1"/>
    <property type="molecule type" value="Genomic_DNA"/>
</dbReference>
<dbReference type="Proteomes" id="UP000004510">
    <property type="component" value="Unassembled WGS sequence"/>
</dbReference>
<dbReference type="HOGENOM" id="CLU_3094408_0_0_4"/>
<accession>D4XF68</accession>
<sequence length="51" mass="6090">MSTCLLADWMPDSSLMFRLRVPKYKSIQSDEKVYGTMDFYTFLSLFFNDLH</sequence>
<dbReference type="AlphaFoldDB" id="D4XF68"/>
<protein>
    <submittedName>
        <fullName evidence="1">Uncharacterized protein</fullName>
    </submittedName>
</protein>
<reference evidence="2" key="1">
    <citation type="submission" date="2010-03" db="EMBL/GenBank/DDBJ databases">
        <title>Complete sequence of Mobiluncus curtisii ATCC 43063.</title>
        <authorList>
            <person name="Muzny D."/>
            <person name="Qin X."/>
            <person name="Deng J."/>
            <person name="Jiang H."/>
            <person name="Liu Y."/>
            <person name="Qu J."/>
            <person name="Song X.-Z."/>
            <person name="Zhang L."/>
            <person name="Thornton R."/>
            <person name="Coyle M."/>
            <person name="Francisco L."/>
            <person name="Jackson L."/>
            <person name="Javaid M."/>
            <person name="Korchina V."/>
            <person name="Kovar C."/>
            <person name="Mata R."/>
            <person name="Mathew T."/>
            <person name="Ngo R."/>
            <person name="Nguyen L."/>
            <person name="Nguyen N."/>
            <person name="Okwuonu G."/>
            <person name="Ongeri F."/>
            <person name="Pham C."/>
            <person name="Simmons D."/>
            <person name="Wilczek-Boney K."/>
            <person name="Hale W."/>
            <person name="Jakkamsetti A."/>
            <person name="Pham P."/>
            <person name="Ruth R."/>
            <person name="San Lucas F."/>
            <person name="Warren J."/>
            <person name="Zhang J."/>
            <person name="Zhao Z."/>
            <person name="Zhou C."/>
            <person name="Zhu D."/>
            <person name="Lee S."/>
            <person name="Bess C."/>
            <person name="Blankenburg K."/>
            <person name="Forbes L."/>
            <person name="Fu Q."/>
            <person name="Gubbala S."/>
            <person name="Hirani K."/>
            <person name="Jayaseelan J.C."/>
            <person name="Lara F."/>
            <person name="Munidasa M."/>
            <person name="Palculict T."/>
            <person name="Patil S."/>
            <person name="Pu L.-L."/>
            <person name="Saada N."/>
            <person name="Tang L."/>
            <person name="Weissenberger G."/>
            <person name="Zhu Y."/>
            <person name="Hemphill L."/>
            <person name="Shang Y."/>
            <person name="Youmans B."/>
            <person name="Ayvaz T."/>
            <person name="Ross M."/>
            <person name="Santibanez J."/>
            <person name="Aqrawi P."/>
            <person name="Gross S."/>
            <person name="Joshi V."/>
            <person name="Fowler G."/>
            <person name="Nazareth L."/>
            <person name="Reid J."/>
            <person name="Worley K."/>
            <person name="Petrosino J."/>
            <person name="Highlander S."/>
            <person name="Gibbs R."/>
            <person name="Gibbs R."/>
        </authorList>
    </citation>
    <scope>NUCLEOTIDE SEQUENCE [LARGE SCALE GENOMIC DNA]</scope>
    <source>
        <strain evidence="2">ATCC 43553</strain>
    </source>
</reference>
<evidence type="ECO:0000313" key="2">
    <source>
        <dbReference type="Proteomes" id="UP000004510"/>
    </source>
</evidence>
<proteinExistence type="predicted"/>
<evidence type="ECO:0000313" key="1">
    <source>
        <dbReference type="EMBL" id="EFF74552.1"/>
    </source>
</evidence>
<gene>
    <name evidence="1" type="ORF">HMPREF0004_4115</name>
</gene>
<comment type="caution">
    <text evidence="1">The sequence shown here is derived from an EMBL/GenBank/DDBJ whole genome shotgun (WGS) entry which is preliminary data.</text>
</comment>
<organism evidence="1 2">
    <name type="scientific">Achromobacter piechaudii ATCC 43553</name>
    <dbReference type="NCBI Taxonomy" id="742159"/>
    <lineage>
        <taxon>Bacteria</taxon>
        <taxon>Pseudomonadati</taxon>
        <taxon>Pseudomonadota</taxon>
        <taxon>Betaproteobacteria</taxon>
        <taxon>Burkholderiales</taxon>
        <taxon>Alcaligenaceae</taxon>
        <taxon>Achromobacter</taxon>
    </lineage>
</organism>
<name>D4XF68_9BURK</name>